<feature type="transmembrane region" description="Helical" evidence="1">
    <location>
        <begin position="58"/>
        <end position="78"/>
    </location>
</feature>
<sequence>MTYAIALRIFAVVLSLLCIGLMAMIAQHTQKPQPESSASPYAIRIDNAPRWPETVVRGGFICLLASFLVLTVTCILIARI</sequence>
<organism evidence="2 3">
    <name type="scientific">Paraburkholderia silviterrae</name>
    <dbReference type="NCBI Taxonomy" id="2528715"/>
    <lineage>
        <taxon>Bacteria</taxon>
        <taxon>Pseudomonadati</taxon>
        <taxon>Pseudomonadota</taxon>
        <taxon>Betaproteobacteria</taxon>
        <taxon>Burkholderiales</taxon>
        <taxon>Burkholderiaceae</taxon>
        <taxon>Paraburkholderia</taxon>
    </lineage>
</organism>
<proteinExistence type="predicted"/>
<feature type="transmembrane region" description="Helical" evidence="1">
    <location>
        <begin position="7"/>
        <end position="26"/>
    </location>
</feature>
<keyword evidence="1" id="KW-1133">Transmembrane helix</keyword>
<dbReference type="OrthoDB" id="9102399at2"/>
<comment type="caution">
    <text evidence="2">The sequence shown here is derived from an EMBL/GenBank/DDBJ whole genome shotgun (WGS) entry which is preliminary data.</text>
</comment>
<keyword evidence="3" id="KW-1185">Reference proteome</keyword>
<evidence type="ECO:0000313" key="3">
    <source>
        <dbReference type="Proteomes" id="UP000295722"/>
    </source>
</evidence>
<evidence type="ECO:0000256" key="1">
    <source>
        <dbReference type="SAM" id="Phobius"/>
    </source>
</evidence>
<name>A0A4R5MC17_9BURK</name>
<reference evidence="2 3" key="1">
    <citation type="submission" date="2019-03" db="EMBL/GenBank/DDBJ databases">
        <title>Paraburkholderia sp. 4M-K11, isolated from subtropical forest soil.</title>
        <authorList>
            <person name="Gao Z.-H."/>
            <person name="Qiu L.-H."/>
        </authorList>
    </citation>
    <scope>NUCLEOTIDE SEQUENCE [LARGE SCALE GENOMIC DNA]</scope>
    <source>
        <strain evidence="2 3">4M-K11</strain>
    </source>
</reference>
<dbReference type="Proteomes" id="UP000295722">
    <property type="component" value="Unassembled WGS sequence"/>
</dbReference>
<keyword evidence="1" id="KW-0812">Transmembrane</keyword>
<protein>
    <submittedName>
        <fullName evidence="2">Uncharacterized protein</fullName>
    </submittedName>
</protein>
<keyword evidence="1" id="KW-0472">Membrane</keyword>
<dbReference type="EMBL" id="SMRP01000005">
    <property type="protein sequence ID" value="TDG23830.1"/>
    <property type="molecule type" value="Genomic_DNA"/>
</dbReference>
<gene>
    <name evidence="2" type="ORF">EYW47_14040</name>
</gene>
<accession>A0A4R5MC17</accession>
<dbReference type="AlphaFoldDB" id="A0A4R5MC17"/>
<dbReference type="RefSeq" id="WP_133195421.1">
    <property type="nucleotide sequence ID" value="NZ_JBHUCW010000025.1"/>
</dbReference>
<evidence type="ECO:0000313" key="2">
    <source>
        <dbReference type="EMBL" id="TDG23830.1"/>
    </source>
</evidence>